<proteinExistence type="predicted"/>
<gene>
    <name evidence="1" type="ORF">NDU88_004911</name>
</gene>
<name>A0AAV7VJK3_PLEWA</name>
<reference evidence="1" key="1">
    <citation type="journal article" date="2022" name="bioRxiv">
        <title>Sequencing and chromosome-scale assembly of the giantPleurodeles waltlgenome.</title>
        <authorList>
            <person name="Brown T."/>
            <person name="Elewa A."/>
            <person name="Iarovenko S."/>
            <person name="Subramanian E."/>
            <person name="Araus A.J."/>
            <person name="Petzold A."/>
            <person name="Susuki M."/>
            <person name="Suzuki K.-i.T."/>
            <person name="Hayashi T."/>
            <person name="Toyoda A."/>
            <person name="Oliveira C."/>
            <person name="Osipova E."/>
            <person name="Leigh N.D."/>
            <person name="Simon A."/>
            <person name="Yun M.H."/>
        </authorList>
    </citation>
    <scope>NUCLEOTIDE SEQUENCE</scope>
    <source>
        <strain evidence="1">20211129_DDA</strain>
        <tissue evidence="1">Liver</tissue>
    </source>
</reference>
<sequence>MHVTTASREPGVSPDALVATILAAHTQKFDDILNAVQSIKSTLEPKIDVLRIDMGHLRENHKKLKDLVATTESTVSELRPSLADATMHIKDLQK</sequence>
<dbReference type="AlphaFoldDB" id="A0AAV7VJK3"/>
<evidence type="ECO:0000313" key="1">
    <source>
        <dbReference type="EMBL" id="KAJ1201096.1"/>
    </source>
</evidence>
<dbReference type="Proteomes" id="UP001066276">
    <property type="component" value="Chromosome 2_1"/>
</dbReference>
<organism evidence="1 2">
    <name type="scientific">Pleurodeles waltl</name>
    <name type="common">Iberian ribbed newt</name>
    <dbReference type="NCBI Taxonomy" id="8319"/>
    <lineage>
        <taxon>Eukaryota</taxon>
        <taxon>Metazoa</taxon>
        <taxon>Chordata</taxon>
        <taxon>Craniata</taxon>
        <taxon>Vertebrata</taxon>
        <taxon>Euteleostomi</taxon>
        <taxon>Amphibia</taxon>
        <taxon>Batrachia</taxon>
        <taxon>Caudata</taxon>
        <taxon>Salamandroidea</taxon>
        <taxon>Salamandridae</taxon>
        <taxon>Pleurodelinae</taxon>
        <taxon>Pleurodeles</taxon>
    </lineage>
</organism>
<keyword evidence="2" id="KW-1185">Reference proteome</keyword>
<accession>A0AAV7VJK3</accession>
<comment type="caution">
    <text evidence="1">The sequence shown here is derived from an EMBL/GenBank/DDBJ whole genome shotgun (WGS) entry which is preliminary data.</text>
</comment>
<protein>
    <submittedName>
        <fullName evidence="1">Uncharacterized protein</fullName>
    </submittedName>
</protein>
<evidence type="ECO:0000313" key="2">
    <source>
        <dbReference type="Proteomes" id="UP001066276"/>
    </source>
</evidence>
<dbReference type="EMBL" id="JANPWB010000003">
    <property type="protein sequence ID" value="KAJ1201096.1"/>
    <property type="molecule type" value="Genomic_DNA"/>
</dbReference>